<protein>
    <submittedName>
        <fullName evidence="4">Putative cysteine desulfurase NifS</fullName>
        <ecNumber evidence="4">2.8.1.7</ecNumber>
    </submittedName>
</protein>
<comment type="caution">
    <text evidence="4">The sequence shown here is derived from an EMBL/GenBank/DDBJ whole genome shotgun (WGS) entry which is preliminary data.</text>
</comment>
<comment type="cofactor">
    <cofactor evidence="1">
        <name>pyridoxal 5'-phosphate</name>
        <dbReference type="ChEBI" id="CHEBI:597326"/>
    </cofactor>
</comment>
<dbReference type="EC" id="2.8.1.7" evidence="4"/>
<evidence type="ECO:0000313" key="4">
    <source>
        <dbReference type="EMBL" id="MPL96910.1"/>
    </source>
</evidence>
<evidence type="ECO:0000259" key="3">
    <source>
        <dbReference type="Pfam" id="PF00266"/>
    </source>
</evidence>
<proteinExistence type="predicted"/>
<accession>A0A644W0H2</accession>
<evidence type="ECO:0000256" key="1">
    <source>
        <dbReference type="ARBA" id="ARBA00001933"/>
    </source>
</evidence>
<name>A0A644W0H2_9ZZZZ</name>
<gene>
    <name evidence="4" type="primary">nifS_3</name>
    <name evidence="4" type="ORF">SDC9_43094</name>
</gene>
<dbReference type="InterPro" id="IPR015421">
    <property type="entry name" value="PyrdxlP-dep_Trfase_major"/>
</dbReference>
<dbReference type="SUPFAM" id="SSF53383">
    <property type="entry name" value="PLP-dependent transferases"/>
    <property type="match status" value="1"/>
</dbReference>
<dbReference type="Pfam" id="PF00266">
    <property type="entry name" value="Aminotran_5"/>
    <property type="match status" value="1"/>
</dbReference>
<keyword evidence="2" id="KW-0663">Pyridoxal phosphate</keyword>
<dbReference type="EMBL" id="VSSQ01000532">
    <property type="protein sequence ID" value="MPL96910.1"/>
    <property type="molecule type" value="Genomic_DNA"/>
</dbReference>
<evidence type="ECO:0000256" key="2">
    <source>
        <dbReference type="ARBA" id="ARBA00022898"/>
    </source>
</evidence>
<feature type="domain" description="Aminotransferase class V" evidence="3">
    <location>
        <begin position="22"/>
        <end position="383"/>
    </location>
</feature>
<dbReference type="GO" id="GO:0031071">
    <property type="term" value="F:cysteine desulfurase activity"/>
    <property type="evidence" value="ECO:0007669"/>
    <property type="project" value="UniProtKB-EC"/>
</dbReference>
<dbReference type="Gene3D" id="3.40.640.10">
    <property type="entry name" value="Type I PLP-dependent aspartate aminotransferase-like (Major domain)"/>
    <property type="match status" value="1"/>
</dbReference>
<dbReference type="Gene3D" id="3.90.1150.10">
    <property type="entry name" value="Aspartate Aminotransferase, domain 1"/>
    <property type="match status" value="1"/>
</dbReference>
<organism evidence="4">
    <name type="scientific">bioreactor metagenome</name>
    <dbReference type="NCBI Taxonomy" id="1076179"/>
    <lineage>
        <taxon>unclassified sequences</taxon>
        <taxon>metagenomes</taxon>
        <taxon>ecological metagenomes</taxon>
    </lineage>
</organism>
<dbReference type="InterPro" id="IPR015424">
    <property type="entry name" value="PyrdxlP-dep_Trfase"/>
</dbReference>
<dbReference type="InterPro" id="IPR015422">
    <property type="entry name" value="PyrdxlP-dep_Trfase_small"/>
</dbReference>
<sequence>MKPCLQKSLHCRTMWAMHEIRYFDNAATTSISAAALDAYTKAVEHYRGNPSSLHQEGREAKAFLQQTREDIAGLLGVDAAALTFTSGATEANAIILSSLIWKERKGQVILSGIEHPSVSEYSRLLKQLGWKVTVLPAPRGFVQKEDLQRALSSETRMVSIMLVNNVTGSIQDVGGLVEVVRTFEAGHNNRKIHFHTDATQALGKIRFDLKSMGVDSAAFSAHKLHGPRGVGMLYNTNAGIESLSRGGAQEQGLRPGTENLGGIAAMHQAIKEAFSNLEGNFKQVSSLNRFLRDRLTFLPVLSPPENCSPYILTLSHPTLPSEVFTRLLFDQGFCVSSGSACSNNAKQKSQGVLSAMAFSPQLAKNSIRISLSKDTTEHDAEALALTITHLNLEHA</sequence>
<dbReference type="AlphaFoldDB" id="A0A644W0H2"/>
<dbReference type="Gene3D" id="1.10.260.50">
    <property type="match status" value="1"/>
</dbReference>
<dbReference type="PANTHER" id="PTHR11601">
    <property type="entry name" value="CYSTEINE DESULFURYLASE FAMILY MEMBER"/>
    <property type="match status" value="1"/>
</dbReference>
<reference evidence="4" key="1">
    <citation type="submission" date="2019-08" db="EMBL/GenBank/DDBJ databases">
        <authorList>
            <person name="Kucharzyk K."/>
            <person name="Murdoch R.W."/>
            <person name="Higgins S."/>
            <person name="Loffler F."/>
        </authorList>
    </citation>
    <scope>NUCLEOTIDE SEQUENCE</scope>
</reference>
<dbReference type="InterPro" id="IPR000192">
    <property type="entry name" value="Aminotrans_V_dom"/>
</dbReference>
<dbReference type="PANTHER" id="PTHR11601:SF50">
    <property type="entry name" value="CYSTEINE DESULFURASE ISCS 2-RELATED"/>
    <property type="match status" value="1"/>
</dbReference>
<dbReference type="PIRSF" id="PIRSF005572">
    <property type="entry name" value="NifS"/>
    <property type="match status" value="1"/>
</dbReference>
<dbReference type="InterPro" id="IPR016454">
    <property type="entry name" value="Cysteine_dSase"/>
</dbReference>
<keyword evidence="4" id="KW-0808">Transferase</keyword>